<evidence type="ECO:0000256" key="3">
    <source>
        <dbReference type="ARBA" id="ARBA00023163"/>
    </source>
</evidence>
<evidence type="ECO:0000256" key="1">
    <source>
        <dbReference type="ARBA" id="ARBA00023015"/>
    </source>
</evidence>
<dbReference type="InterPro" id="IPR000835">
    <property type="entry name" value="HTH_MarR-typ"/>
</dbReference>
<keyword evidence="1" id="KW-0805">Transcription regulation</keyword>
<dbReference type="SMART" id="SM00347">
    <property type="entry name" value="HTH_MARR"/>
    <property type="match status" value="1"/>
</dbReference>
<evidence type="ECO:0000313" key="5">
    <source>
        <dbReference type="EMBL" id="GAP00269.1"/>
    </source>
</evidence>
<dbReference type="PANTHER" id="PTHR42756:SF1">
    <property type="entry name" value="TRANSCRIPTIONAL REPRESSOR OF EMRAB OPERON"/>
    <property type="match status" value="1"/>
</dbReference>
<dbReference type="STRING" id="157463.GCA_001047075_01166"/>
<dbReference type="Pfam" id="PF01047">
    <property type="entry name" value="MarR"/>
    <property type="match status" value="1"/>
</dbReference>
<proteinExistence type="predicted"/>
<sequence length="152" mass="17461">MSPVKTTSLANYLDSTNHNFFSLYTDWFRQMKYRLRELDLTHPQFQILATVYGLSLQKDEVTQIMVAQAANVDVMTASSIITKLSREDLLDRYPGKKNSRSKALSLTTAGEEKLQAALTIVNHFEKDFWLEFSPELSQEIQTALPVVKNHKY</sequence>
<organism evidence="5 6">
    <name type="scientific">Fructobacillus ficulneus</name>
    <dbReference type="NCBI Taxonomy" id="157463"/>
    <lineage>
        <taxon>Bacteria</taxon>
        <taxon>Bacillati</taxon>
        <taxon>Bacillota</taxon>
        <taxon>Bacilli</taxon>
        <taxon>Lactobacillales</taxon>
        <taxon>Lactobacillaceae</taxon>
        <taxon>Fructobacillus</taxon>
    </lineage>
</organism>
<dbReference type="OrthoDB" id="9806864at2"/>
<dbReference type="Proteomes" id="UP000253891">
    <property type="component" value="Unassembled WGS sequence"/>
</dbReference>
<keyword evidence="6" id="KW-1185">Reference proteome</keyword>
<evidence type="ECO:0000256" key="2">
    <source>
        <dbReference type="ARBA" id="ARBA00023125"/>
    </source>
</evidence>
<reference evidence="5 6" key="1">
    <citation type="journal article" date="2015" name="BMC Genomics">
        <title>Comparative genomics of Fructobacillus spp. and Leuconostoc spp. reveals niche-specific evolution of Fructobacillus spp.</title>
        <authorList>
            <person name="Endo A."/>
            <person name="Tanizawa Y."/>
            <person name="Tanaka N."/>
            <person name="Maeno S."/>
            <person name="Kumar H."/>
            <person name="Shiwa Y."/>
            <person name="Okada S."/>
            <person name="Yoshikawa H."/>
            <person name="Dicks L."/>
            <person name="Nakagawa J."/>
            <person name="Arita M."/>
        </authorList>
    </citation>
    <scope>NUCLEOTIDE SEQUENCE [LARGE SCALE GENOMIC DNA]</scope>
    <source>
        <strain evidence="5 6">JCM 12225</strain>
    </source>
</reference>
<evidence type="ECO:0000313" key="6">
    <source>
        <dbReference type="Proteomes" id="UP000253891"/>
    </source>
</evidence>
<dbReference type="PANTHER" id="PTHR42756">
    <property type="entry name" value="TRANSCRIPTIONAL REGULATOR, MARR"/>
    <property type="match status" value="1"/>
</dbReference>
<dbReference type="GO" id="GO:0003677">
    <property type="term" value="F:DNA binding"/>
    <property type="evidence" value="ECO:0007669"/>
    <property type="project" value="UniProtKB-KW"/>
</dbReference>
<dbReference type="AlphaFoldDB" id="A0A0K8MJA4"/>
<name>A0A0K8MJA4_9LACO</name>
<dbReference type="Gene3D" id="1.10.10.10">
    <property type="entry name" value="Winged helix-like DNA-binding domain superfamily/Winged helix DNA-binding domain"/>
    <property type="match status" value="1"/>
</dbReference>
<feature type="domain" description="HTH marR-type" evidence="4">
    <location>
        <begin position="6"/>
        <end position="152"/>
    </location>
</feature>
<protein>
    <submittedName>
        <fullName evidence="5">MarR family transcriptional regulator</fullName>
    </submittedName>
</protein>
<dbReference type="InterPro" id="IPR036390">
    <property type="entry name" value="WH_DNA-bd_sf"/>
</dbReference>
<gene>
    <name evidence="5" type="ORF">FFIC_282830</name>
</gene>
<dbReference type="RefSeq" id="WP_061993587.1">
    <property type="nucleotide sequence ID" value="NZ_DF968005.1"/>
</dbReference>
<keyword evidence="3" id="KW-0804">Transcription</keyword>
<keyword evidence="2" id="KW-0238">DNA-binding</keyword>
<evidence type="ECO:0000259" key="4">
    <source>
        <dbReference type="PROSITE" id="PS50995"/>
    </source>
</evidence>
<dbReference type="GO" id="GO:0003700">
    <property type="term" value="F:DNA-binding transcription factor activity"/>
    <property type="evidence" value="ECO:0007669"/>
    <property type="project" value="InterPro"/>
</dbReference>
<dbReference type="EMBL" id="DF968005">
    <property type="protein sequence ID" value="GAP00269.1"/>
    <property type="molecule type" value="Genomic_DNA"/>
</dbReference>
<dbReference type="SUPFAM" id="SSF46785">
    <property type="entry name" value="Winged helix' DNA-binding domain"/>
    <property type="match status" value="1"/>
</dbReference>
<dbReference type="InterPro" id="IPR036388">
    <property type="entry name" value="WH-like_DNA-bd_sf"/>
</dbReference>
<dbReference type="PROSITE" id="PS50995">
    <property type="entry name" value="HTH_MARR_2"/>
    <property type="match status" value="1"/>
</dbReference>
<accession>A0A0K8MJA4</accession>